<protein>
    <recommendedName>
        <fullName evidence="3">Reverse transcriptase</fullName>
    </recommendedName>
</protein>
<reference evidence="1 2" key="1">
    <citation type="submission" date="2017-12" db="EMBL/GenBank/DDBJ databases">
        <authorList>
            <person name="Pombert J.-F."/>
            <person name="Haag K.L."/>
            <person name="Ebert D."/>
        </authorList>
    </citation>
    <scope>NUCLEOTIDE SEQUENCE [LARGE SCALE GENOMIC DNA]</scope>
    <source>
        <strain evidence="1">IL-G-3</strain>
    </source>
</reference>
<dbReference type="EMBL" id="PITK01000066">
    <property type="protein sequence ID" value="TBU20467.1"/>
    <property type="molecule type" value="Genomic_DNA"/>
</dbReference>
<accession>A0A4Q9M2Q4</accession>
<dbReference type="Proteomes" id="UP000292282">
    <property type="component" value="Unassembled WGS sequence"/>
</dbReference>
<comment type="caution">
    <text evidence="1">The sequence shown here is derived from an EMBL/GenBank/DDBJ whole genome shotgun (WGS) entry which is preliminary data.</text>
</comment>
<name>A0A4Q9M2Q4_9MICR</name>
<evidence type="ECO:0000313" key="1">
    <source>
        <dbReference type="EMBL" id="TBU20467.1"/>
    </source>
</evidence>
<gene>
    <name evidence="1" type="ORF">CWI38_0066p0030</name>
</gene>
<keyword evidence="2" id="KW-1185">Reference proteome</keyword>
<dbReference type="VEuPathDB" id="MicrosporidiaDB:CWI38_0066p0030"/>
<sequence>MLFFGQLCFNNPLSESIIVENEASTMVPIIDIDPDIVLFEENAGDTQLILEITSDVHEEFTETVTTKTTIIADDFGSDSKIHQPTRGKPQCTYYSKGNRLIVLHSILDSATDVEQVWPGSAILAVQKGYYNEELVVLQEENTQRHRIATFLLDPCFLTDIILYINLRKCLCKEIEDGVVRTRKLQSEYAECHVPKDVSDAARIIQSIQVCYDESTSKESIESKISKILCFIDLLEKTVRQEKVSSSQKKKRITMYKSRKQLGKGNRMFELLRDRFYRGLSERVESEHLISLICLEETPQAGWYYCELTYLIFKGTPRTGSDYRLITCMLNMYKLTKNILLKVFISKLNIYISVRPEKTLSKKIDREILQGDSMSPSLFVLCMDLLSRKLNEKYTKTSLVIDDGRYDEIYAQYRGKLYKEKHCNFLEGICVYKYLGIERIAEKFPKENFATQNNLKKLFFAINQNVKSLINYHIKELRSESSDFSKCDEALYFMLEIGRDLLGMGSNSKEELTLKNFEEAQLEKLYYEIDKRKLHSKLYNVRNNELLRVSDSSGEVESELKAKESWGNASVGVFKRAEMHEEPTLPLKQASNDEECVKHLKTKNIPLVITGRTMYGEPMINISEELDLEEETVGIKSIHLEFNNNSRRMIDSKVCKGMNVSSSFFSDKKIHKYTRRAPDRATSNETDHFLINSRYGSSVMNVQNSRSADIDADHFLVMMKYRQCIVILKIIKNPKSQ</sequence>
<dbReference type="OrthoDB" id="8049952at2759"/>
<proteinExistence type="predicted"/>
<dbReference type="AlphaFoldDB" id="A0A4Q9M2Q4"/>
<organism evidence="1 2">
    <name type="scientific">Hamiltosporidium tvaerminnensis</name>
    <dbReference type="NCBI Taxonomy" id="1176355"/>
    <lineage>
        <taxon>Eukaryota</taxon>
        <taxon>Fungi</taxon>
        <taxon>Fungi incertae sedis</taxon>
        <taxon>Microsporidia</taxon>
        <taxon>Dubosqiidae</taxon>
        <taxon>Hamiltosporidium</taxon>
    </lineage>
</organism>
<evidence type="ECO:0000313" key="2">
    <source>
        <dbReference type="Proteomes" id="UP000292282"/>
    </source>
</evidence>
<evidence type="ECO:0008006" key="3">
    <source>
        <dbReference type="Google" id="ProtNLM"/>
    </source>
</evidence>